<protein>
    <recommendedName>
        <fullName evidence="3">Guanylate-binding protein/Atlastin C-terminal domain-containing protein</fullName>
    </recommendedName>
</protein>
<dbReference type="Gene3D" id="1.20.1000.10">
    <property type="entry name" value="Guanylate-binding protein, C-terminal domain"/>
    <property type="match status" value="1"/>
</dbReference>
<keyword evidence="5" id="KW-1185">Reference proteome</keyword>
<reference evidence="4" key="1">
    <citation type="submission" date="2025-08" db="UniProtKB">
        <authorList>
            <consortium name="Ensembl"/>
        </authorList>
    </citation>
    <scope>IDENTIFICATION</scope>
</reference>
<dbReference type="PANTHER" id="PTHR10751">
    <property type="entry name" value="GUANYLATE BINDING PROTEIN"/>
    <property type="match status" value="1"/>
</dbReference>
<proteinExistence type="predicted"/>
<dbReference type="AlphaFoldDB" id="A0A8D0HIR3"/>
<feature type="region of interest" description="Disordered" evidence="2">
    <location>
        <begin position="1"/>
        <end position="23"/>
    </location>
</feature>
<dbReference type="SUPFAM" id="SSF48340">
    <property type="entry name" value="Interferon-induced guanylate-binding protein 1 (GBP1), C-terminal domain"/>
    <property type="match status" value="1"/>
</dbReference>
<feature type="coiled-coil region" evidence="1">
    <location>
        <begin position="96"/>
        <end position="210"/>
    </location>
</feature>
<evidence type="ECO:0000256" key="1">
    <source>
        <dbReference type="SAM" id="Coils"/>
    </source>
</evidence>
<dbReference type="GeneTree" id="ENSGT00940000154265"/>
<dbReference type="GO" id="GO:0005525">
    <property type="term" value="F:GTP binding"/>
    <property type="evidence" value="ECO:0007669"/>
    <property type="project" value="InterPro"/>
</dbReference>
<feature type="compositionally biased region" description="Basic and acidic residues" evidence="2">
    <location>
        <begin position="10"/>
        <end position="23"/>
    </location>
</feature>
<dbReference type="Ensembl" id="ENSSPUT00000022883.1">
    <property type="protein sequence ID" value="ENSSPUP00000021467.1"/>
    <property type="gene ID" value="ENSSPUG00000016498.1"/>
</dbReference>
<organism evidence="4 5">
    <name type="scientific">Sphenodon punctatus</name>
    <name type="common">Tuatara</name>
    <name type="synonym">Hatteria punctata</name>
    <dbReference type="NCBI Taxonomy" id="8508"/>
    <lineage>
        <taxon>Eukaryota</taxon>
        <taxon>Metazoa</taxon>
        <taxon>Chordata</taxon>
        <taxon>Craniata</taxon>
        <taxon>Vertebrata</taxon>
        <taxon>Euteleostomi</taxon>
        <taxon>Lepidosauria</taxon>
        <taxon>Sphenodontia</taxon>
        <taxon>Sphenodontidae</taxon>
        <taxon>Sphenodon</taxon>
    </lineage>
</organism>
<name>A0A8D0HIR3_SPHPU</name>
<evidence type="ECO:0000256" key="2">
    <source>
        <dbReference type="SAM" id="MobiDB-lite"/>
    </source>
</evidence>
<evidence type="ECO:0000313" key="4">
    <source>
        <dbReference type="Ensembl" id="ENSSPUP00000021467.1"/>
    </source>
</evidence>
<evidence type="ECO:0000313" key="5">
    <source>
        <dbReference type="Proteomes" id="UP000694392"/>
    </source>
</evidence>
<dbReference type="InterPro" id="IPR036543">
    <property type="entry name" value="Guanylate-bd_C_sf"/>
</dbReference>
<dbReference type="InterPro" id="IPR003191">
    <property type="entry name" value="Guanylate-bd/ATL_C"/>
</dbReference>
<dbReference type="Pfam" id="PF02841">
    <property type="entry name" value="GBP_C"/>
    <property type="match status" value="1"/>
</dbReference>
<accession>A0A8D0HIR3</accession>
<sequence length="247" mass="28508">MFASQQGNLEQKKEEFCRRNEEASSDRCLAVLMELSEELDDKINEGSYSVPGGYQLFQDDRKDMVEKYRLVPGKGIKAEAVLQEFLKNKESVGNSILQMDKSLTEKEKEMEAQRARAEAAEREQKVLAQKQAELEQLVEDQKRSYEENLRQLGEKMEDDREKLLEEQNRILDQKLKEQADLLREGFQKQANQLQEEIRQLREQNEKIKKPSWISTALGTLVDVASCVLPGIVGRPLAAASNFIRRLF</sequence>
<reference evidence="4" key="2">
    <citation type="submission" date="2025-09" db="UniProtKB">
        <authorList>
            <consortium name="Ensembl"/>
        </authorList>
    </citation>
    <scope>IDENTIFICATION</scope>
</reference>
<dbReference type="OMA" id="RSEEANY"/>
<keyword evidence="1" id="KW-0175">Coiled coil</keyword>
<dbReference type="GO" id="GO:0003924">
    <property type="term" value="F:GTPase activity"/>
    <property type="evidence" value="ECO:0007669"/>
    <property type="project" value="InterPro"/>
</dbReference>
<evidence type="ECO:0000259" key="3">
    <source>
        <dbReference type="Pfam" id="PF02841"/>
    </source>
</evidence>
<feature type="domain" description="Guanylate-binding protein/Atlastin C-terminal" evidence="3">
    <location>
        <begin position="7"/>
        <end position="201"/>
    </location>
</feature>
<dbReference type="Proteomes" id="UP000694392">
    <property type="component" value="Unplaced"/>
</dbReference>